<reference evidence="1 2" key="1">
    <citation type="submission" date="2019-03" db="EMBL/GenBank/DDBJ databases">
        <title>First draft genome of Liparis tanakae, snailfish: a comprehensive survey of snailfish specific genes.</title>
        <authorList>
            <person name="Kim W."/>
            <person name="Song I."/>
            <person name="Jeong J.-H."/>
            <person name="Kim D."/>
            <person name="Kim S."/>
            <person name="Ryu S."/>
            <person name="Song J.Y."/>
            <person name="Lee S.K."/>
        </authorList>
    </citation>
    <scope>NUCLEOTIDE SEQUENCE [LARGE SCALE GENOMIC DNA]</scope>
    <source>
        <tissue evidence="1">Muscle</tissue>
    </source>
</reference>
<organism evidence="1 2">
    <name type="scientific">Liparis tanakae</name>
    <name type="common">Tanaka's snailfish</name>
    <dbReference type="NCBI Taxonomy" id="230148"/>
    <lineage>
        <taxon>Eukaryota</taxon>
        <taxon>Metazoa</taxon>
        <taxon>Chordata</taxon>
        <taxon>Craniata</taxon>
        <taxon>Vertebrata</taxon>
        <taxon>Euteleostomi</taxon>
        <taxon>Actinopterygii</taxon>
        <taxon>Neopterygii</taxon>
        <taxon>Teleostei</taxon>
        <taxon>Neoteleostei</taxon>
        <taxon>Acanthomorphata</taxon>
        <taxon>Eupercaria</taxon>
        <taxon>Perciformes</taxon>
        <taxon>Cottioidei</taxon>
        <taxon>Cottales</taxon>
        <taxon>Liparidae</taxon>
        <taxon>Liparis</taxon>
    </lineage>
</organism>
<evidence type="ECO:0000313" key="1">
    <source>
        <dbReference type="EMBL" id="TNN30855.1"/>
    </source>
</evidence>
<name>A0A4Z2EPY6_9TELE</name>
<dbReference type="Proteomes" id="UP000314294">
    <property type="component" value="Unassembled WGS sequence"/>
</dbReference>
<sequence>MTTRTASLQTLVLLQSSEDKRGDEESDHQDHVDPLSVNDFLHPYTQQRKWVSPSLLGVHVVDQLVPLVDQRHQLLEQQVLSAFMGLSLLPLCTPKTRERVKWLMWSEESGGV</sequence>
<comment type="caution">
    <text evidence="1">The sequence shown here is derived from an EMBL/GenBank/DDBJ whole genome shotgun (WGS) entry which is preliminary data.</text>
</comment>
<proteinExistence type="predicted"/>
<dbReference type="EMBL" id="SRLO01004045">
    <property type="protein sequence ID" value="TNN30855.1"/>
    <property type="molecule type" value="Genomic_DNA"/>
</dbReference>
<evidence type="ECO:0000313" key="2">
    <source>
        <dbReference type="Proteomes" id="UP000314294"/>
    </source>
</evidence>
<dbReference type="AlphaFoldDB" id="A0A4Z2EPY6"/>
<protein>
    <submittedName>
        <fullName evidence="1">Uncharacterized protein</fullName>
    </submittedName>
</protein>
<keyword evidence="2" id="KW-1185">Reference proteome</keyword>
<gene>
    <name evidence="1" type="ORF">EYF80_058994</name>
</gene>
<accession>A0A4Z2EPY6</accession>